<name>A0ABY4W1I6_9PROT</name>
<evidence type="ECO:0000313" key="2">
    <source>
        <dbReference type="EMBL" id="USG60933.1"/>
    </source>
</evidence>
<keyword evidence="1" id="KW-0472">Membrane</keyword>
<sequence>MRSNNTQDERYAVFLAILLMACSFAFLFSLHFAPGKDSREVAVVFNPTLSAGDIVRQLAPLEIKFQRIGAIESIMVLNLTHSNQIEKIYDVGAWLVLDAIFAGGCLTSTRKNNTTMIGNT</sequence>
<dbReference type="PROSITE" id="PS51257">
    <property type="entry name" value="PROKAR_LIPOPROTEIN"/>
    <property type="match status" value="1"/>
</dbReference>
<gene>
    <name evidence="2" type="ORF">NBZ79_17380</name>
</gene>
<feature type="transmembrane region" description="Helical" evidence="1">
    <location>
        <begin position="12"/>
        <end position="33"/>
    </location>
</feature>
<keyword evidence="1" id="KW-0812">Transmembrane</keyword>
<reference evidence="2" key="1">
    <citation type="submission" date="2022-06" db="EMBL/GenBank/DDBJ databases">
        <title>Sneathiella actinostolidae sp. nov., isolated from a sea anemonein the Western Pacific Ocean.</title>
        <authorList>
            <person name="Wei M.J."/>
        </authorList>
    </citation>
    <scope>NUCLEOTIDE SEQUENCE</scope>
    <source>
        <strain evidence="2">PHK-P5</strain>
    </source>
</reference>
<proteinExistence type="predicted"/>
<accession>A0ABY4W1I6</accession>
<evidence type="ECO:0000256" key="1">
    <source>
        <dbReference type="SAM" id="Phobius"/>
    </source>
</evidence>
<evidence type="ECO:0008006" key="4">
    <source>
        <dbReference type="Google" id="ProtNLM"/>
    </source>
</evidence>
<evidence type="ECO:0000313" key="3">
    <source>
        <dbReference type="Proteomes" id="UP001056291"/>
    </source>
</evidence>
<dbReference type="EMBL" id="CP098747">
    <property type="protein sequence ID" value="USG60933.1"/>
    <property type="molecule type" value="Genomic_DNA"/>
</dbReference>
<keyword evidence="3" id="KW-1185">Reference proteome</keyword>
<organism evidence="2 3">
    <name type="scientific">Sneathiella marina</name>
    <dbReference type="NCBI Taxonomy" id="2950108"/>
    <lineage>
        <taxon>Bacteria</taxon>
        <taxon>Pseudomonadati</taxon>
        <taxon>Pseudomonadota</taxon>
        <taxon>Alphaproteobacteria</taxon>
        <taxon>Sneathiellales</taxon>
        <taxon>Sneathiellaceae</taxon>
        <taxon>Sneathiella</taxon>
    </lineage>
</organism>
<dbReference type="RefSeq" id="WP_251933871.1">
    <property type="nucleotide sequence ID" value="NZ_CP098747.1"/>
</dbReference>
<protein>
    <recommendedName>
        <fullName evidence="4">POTRA domain-containing protein</fullName>
    </recommendedName>
</protein>
<dbReference type="Proteomes" id="UP001056291">
    <property type="component" value="Chromosome"/>
</dbReference>
<keyword evidence="1" id="KW-1133">Transmembrane helix</keyword>